<accession>A0A6A6NUZ6</accession>
<evidence type="ECO:0000256" key="1">
    <source>
        <dbReference type="SAM" id="MobiDB-lite"/>
    </source>
</evidence>
<organism evidence="2 3">
    <name type="scientific">Lineolata rhizophorae</name>
    <dbReference type="NCBI Taxonomy" id="578093"/>
    <lineage>
        <taxon>Eukaryota</taxon>
        <taxon>Fungi</taxon>
        <taxon>Dikarya</taxon>
        <taxon>Ascomycota</taxon>
        <taxon>Pezizomycotina</taxon>
        <taxon>Dothideomycetes</taxon>
        <taxon>Dothideomycetes incertae sedis</taxon>
        <taxon>Lineolatales</taxon>
        <taxon>Lineolataceae</taxon>
        <taxon>Lineolata</taxon>
    </lineage>
</organism>
<dbReference type="Proteomes" id="UP000799766">
    <property type="component" value="Unassembled WGS sequence"/>
</dbReference>
<feature type="region of interest" description="Disordered" evidence="1">
    <location>
        <begin position="104"/>
        <end position="127"/>
    </location>
</feature>
<keyword evidence="3" id="KW-1185">Reference proteome</keyword>
<gene>
    <name evidence="2" type="ORF">BDY21DRAFT_351130</name>
</gene>
<evidence type="ECO:0000313" key="2">
    <source>
        <dbReference type="EMBL" id="KAF2455083.1"/>
    </source>
</evidence>
<reference evidence="2" key="1">
    <citation type="journal article" date="2020" name="Stud. Mycol.">
        <title>101 Dothideomycetes genomes: a test case for predicting lifestyles and emergence of pathogens.</title>
        <authorList>
            <person name="Haridas S."/>
            <person name="Albert R."/>
            <person name="Binder M."/>
            <person name="Bloem J."/>
            <person name="Labutti K."/>
            <person name="Salamov A."/>
            <person name="Andreopoulos B."/>
            <person name="Baker S."/>
            <person name="Barry K."/>
            <person name="Bills G."/>
            <person name="Bluhm B."/>
            <person name="Cannon C."/>
            <person name="Castanera R."/>
            <person name="Culley D."/>
            <person name="Daum C."/>
            <person name="Ezra D."/>
            <person name="Gonzalez J."/>
            <person name="Henrissat B."/>
            <person name="Kuo A."/>
            <person name="Liang C."/>
            <person name="Lipzen A."/>
            <person name="Lutzoni F."/>
            <person name="Magnuson J."/>
            <person name="Mondo S."/>
            <person name="Nolan M."/>
            <person name="Ohm R."/>
            <person name="Pangilinan J."/>
            <person name="Park H.-J."/>
            <person name="Ramirez L."/>
            <person name="Alfaro M."/>
            <person name="Sun H."/>
            <person name="Tritt A."/>
            <person name="Yoshinaga Y."/>
            <person name="Zwiers L.-H."/>
            <person name="Turgeon B."/>
            <person name="Goodwin S."/>
            <person name="Spatafora J."/>
            <person name="Crous P."/>
            <person name="Grigoriev I."/>
        </authorList>
    </citation>
    <scope>NUCLEOTIDE SEQUENCE</scope>
    <source>
        <strain evidence="2">ATCC 16933</strain>
    </source>
</reference>
<dbReference type="AlphaFoldDB" id="A0A6A6NUZ6"/>
<name>A0A6A6NUZ6_9PEZI</name>
<evidence type="ECO:0000313" key="3">
    <source>
        <dbReference type="Proteomes" id="UP000799766"/>
    </source>
</evidence>
<protein>
    <submittedName>
        <fullName evidence="2">Uncharacterized protein</fullName>
    </submittedName>
</protein>
<sequence length="189" mass="20798">MLLAFVPGGPRAYSLGRSNLLKGAPSATWKMSKAGTTSARLFLAKSCRKQMCSKTCATALPECSRLQKKGSLPRTSDVDGCNPSVATVQFRSYTEWHDNWGAESRPTVRRKETGRDVASTPRQDDHSPLRLLHMHHAYIDSLVVAMREPKSQFSGRHHANKHGTPCLGFTCDCGVADAPTRYKVAKLLL</sequence>
<dbReference type="EMBL" id="MU001688">
    <property type="protein sequence ID" value="KAF2455083.1"/>
    <property type="molecule type" value="Genomic_DNA"/>
</dbReference>
<proteinExistence type="predicted"/>